<dbReference type="Pfam" id="PF00341">
    <property type="entry name" value="PDGF"/>
    <property type="match status" value="1"/>
</dbReference>
<dbReference type="InterPro" id="IPR000072">
    <property type="entry name" value="PDGF/VEGF_dom"/>
</dbReference>
<feature type="transmembrane region" description="Helical" evidence="10">
    <location>
        <begin position="17"/>
        <end position="35"/>
    </location>
</feature>
<comment type="similarity">
    <text evidence="9">Belongs to the PDGF/VEGF growth factor family.</text>
</comment>
<dbReference type="CDD" id="cd00135">
    <property type="entry name" value="PDGF"/>
    <property type="match status" value="1"/>
</dbReference>
<feature type="domain" description="Platelet-derived growth factor (PDGF) family profile" evidence="11">
    <location>
        <begin position="118"/>
        <end position="216"/>
    </location>
</feature>
<dbReference type="SUPFAM" id="SSF57501">
    <property type="entry name" value="Cystine-knot cytokines"/>
    <property type="match status" value="1"/>
</dbReference>
<dbReference type="AlphaFoldDB" id="A0A8T3DSV0"/>
<evidence type="ECO:0000256" key="10">
    <source>
        <dbReference type="SAM" id="Phobius"/>
    </source>
</evidence>
<evidence type="ECO:0000256" key="3">
    <source>
        <dbReference type="ARBA" id="ARBA00022657"/>
    </source>
</evidence>
<dbReference type="Gene3D" id="2.10.90.10">
    <property type="entry name" value="Cystine-knot cytokines"/>
    <property type="match status" value="1"/>
</dbReference>
<dbReference type="Pfam" id="PF03128">
    <property type="entry name" value="CXCXC"/>
    <property type="match status" value="1"/>
</dbReference>
<name>A0A8T3DSV0_9TELE</name>
<dbReference type="GO" id="GO:0008083">
    <property type="term" value="F:growth factor activity"/>
    <property type="evidence" value="ECO:0007669"/>
    <property type="project" value="UniProtKB-KW"/>
</dbReference>
<accession>A0A8T3DSV0</accession>
<keyword evidence="7 9" id="KW-0339">Growth factor</keyword>
<dbReference type="GO" id="GO:0002040">
    <property type="term" value="P:sprouting angiogenesis"/>
    <property type="evidence" value="ECO:0007669"/>
    <property type="project" value="TreeGrafter"/>
</dbReference>
<evidence type="ECO:0000256" key="7">
    <source>
        <dbReference type="ARBA" id="ARBA00023030"/>
    </source>
</evidence>
<keyword evidence="10" id="KW-0812">Transmembrane</keyword>
<dbReference type="GO" id="GO:0050930">
    <property type="term" value="P:induction of positive chemotaxis"/>
    <property type="evidence" value="ECO:0007669"/>
    <property type="project" value="TreeGrafter"/>
</dbReference>
<evidence type="ECO:0000256" key="8">
    <source>
        <dbReference type="ARBA" id="ARBA00023157"/>
    </source>
</evidence>
<reference evidence="12" key="1">
    <citation type="submission" date="2021-01" db="EMBL/GenBank/DDBJ databases">
        <authorList>
            <person name="Zahm M."/>
            <person name="Roques C."/>
            <person name="Cabau C."/>
            <person name="Klopp C."/>
            <person name="Donnadieu C."/>
            <person name="Jouanno E."/>
            <person name="Lampietro C."/>
            <person name="Louis A."/>
            <person name="Herpin A."/>
            <person name="Echchiki A."/>
            <person name="Berthelot C."/>
            <person name="Parey E."/>
            <person name="Roest-Crollius H."/>
            <person name="Braasch I."/>
            <person name="Postlethwait J."/>
            <person name="Bobe J."/>
            <person name="Montfort J."/>
            <person name="Bouchez O."/>
            <person name="Begum T."/>
            <person name="Mejri S."/>
            <person name="Adams A."/>
            <person name="Chen W.-J."/>
            <person name="Guiguen Y."/>
        </authorList>
    </citation>
    <scope>NUCLEOTIDE SEQUENCE</scope>
    <source>
        <tissue evidence="12">Blood</tissue>
    </source>
</reference>
<dbReference type="PANTHER" id="PTHR12025">
    <property type="entry name" value="VASCULAR ENDOTHELIAL GROWTH FACTOR"/>
    <property type="match status" value="1"/>
</dbReference>
<comment type="subcellular location">
    <subcellularLocation>
        <location evidence="1">Secreted</location>
    </subcellularLocation>
</comment>
<keyword evidence="6" id="KW-0677">Repeat</keyword>
<dbReference type="SMART" id="SM00141">
    <property type="entry name" value="PDGF"/>
    <property type="match status" value="1"/>
</dbReference>
<evidence type="ECO:0000256" key="6">
    <source>
        <dbReference type="ARBA" id="ARBA00022737"/>
    </source>
</evidence>
<protein>
    <recommendedName>
        <fullName evidence="11">Platelet-derived growth factor (PDGF) family profile domain-containing protein</fullName>
    </recommendedName>
</protein>
<dbReference type="EMBL" id="JAERUA010000006">
    <property type="protein sequence ID" value="KAI1898467.1"/>
    <property type="molecule type" value="Genomic_DNA"/>
</dbReference>
<organism evidence="12 13">
    <name type="scientific">Albula goreensis</name>
    <dbReference type="NCBI Taxonomy" id="1534307"/>
    <lineage>
        <taxon>Eukaryota</taxon>
        <taxon>Metazoa</taxon>
        <taxon>Chordata</taxon>
        <taxon>Craniata</taxon>
        <taxon>Vertebrata</taxon>
        <taxon>Euteleostomi</taxon>
        <taxon>Actinopterygii</taxon>
        <taxon>Neopterygii</taxon>
        <taxon>Teleostei</taxon>
        <taxon>Albuliformes</taxon>
        <taxon>Albulidae</taxon>
        <taxon>Albula</taxon>
    </lineage>
</organism>
<evidence type="ECO:0000256" key="2">
    <source>
        <dbReference type="ARBA" id="ARBA00022525"/>
    </source>
</evidence>
<dbReference type="Proteomes" id="UP000829720">
    <property type="component" value="Unassembled WGS sequence"/>
</dbReference>
<evidence type="ECO:0000256" key="1">
    <source>
        <dbReference type="ARBA" id="ARBA00004613"/>
    </source>
</evidence>
<evidence type="ECO:0000256" key="9">
    <source>
        <dbReference type="RuleBase" id="RU003818"/>
    </source>
</evidence>
<proteinExistence type="inferred from homology"/>
<dbReference type="InterPro" id="IPR029034">
    <property type="entry name" value="Cystine-knot_cytokine"/>
</dbReference>
<dbReference type="GO" id="GO:0045766">
    <property type="term" value="P:positive regulation of angiogenesis"/>
    <property type="evidence" value="ECO:0007669"/>
    <property type="project" value="TreeGrafter"/>
</dbReference>
<dbReference type="GO" id="GO:0001666">
    <property type="term" value="P:response to hypoxia"/>
    <property type="evidence" value="ECO:0007669"/>
    <property type="project" value="TreeGrafter"/>
</dbReference>
<keyword evidence="2" id="KW-0964">Secreted</keyword>
<dbReference type="InterPro" id="IPR023581">
    <property type="entry name" value="PD_growth_factor_CS"/>
</dbReference>
<keyword evidence="13" id="KW-1185">Reference proteome</keyword>
<dbReference type="InterPro" id="IPR050507">
    <property type="entry name" value="PDGF/VEGF_growth_factor"/>
</dbReference>
<sequence>MPWDCTEPSSSCPVRQHTMWILSIILWIFWVWYVSQGNGFKQDYHESVEDTEGWLNNKGDSVLGAVSSVDELLELLYPQYAMAQRCLQRRAQGTPSNIHSDEAGWGNSREAALHRDDGTIQVIMAEIERTMCRPREVCLDVSKEYPESTSHFYVPRCVSVHRCGGCCNHEALHCSNTSHRLINKTLVELSPHQLERSVVMVTFVNHTACECHPKRPLHSIIRRATDTHHHALCVPQQVPCSLGLVWDPTDCQCVPQHVRFFSDTDLDPMDAALLALCGPNQALDEEPCGCACQNGLTEASCGLGRRLDEATCECVCEELLVSCPPSQRWDPEQCSCVCHSECPRGLRQHPETCQCQCQDSPRTCLLQGKRFNPQNCSCYRLPCRTPYRKCPSGFYYSHYVCNCIPDHMRTSELN</sequence>
<dbReference type="OrthoDB" id="9981160at2759"/>
<evidence type="ECO:0000313" key="13">
    <source>
        <dbReference type="Proteomes" id="UP000829720"/>
    </source>
</evidence>
<keyword evidence="10" id="KW-0472">Membrane</keyword>
<dbReference type="InterPro" id="IPR004153">
    <property type="entry name" value="CXCXC_repeat"/>
</dbReference>
<dbReference type="GO" id="GO:0016020">
    <property type="term" value="C:membrane"/>
    <property type="evidence" value="ECO:0007669"/>
    <property type="project" value="InterPro"/>
</dbReference>
<dbReference type="PROSITE" id="PS00249">
    <property type="entry name" value="PDGF_1"/>
    <property type="match status" value="1"/>
</dbReference>
<keyword evidence="8" id="KW-1015">Disulfide bond</keyword>
<comment type="caution">
    <text evidence="12">The sequence shown here is derived from an EMBL/GenBank/DDBJ whole genome shotgun (WGS) entry which is preliminary data.</text>
</comment>
<dbReference type="PROSITE" id="PS50278">
    <property type="entry name" value="PDGF_2"/>
    <property type="match status" value="1"/>
</dbReference>
<dbReference type="GO" id="GO:0043185">
    <property type="term" value="F:vascular endothelial growth factor receptor 3 binding"/>
    <property type="evidence" value="ECO:0007669"/>
    <property type="project" value="TreeGrafter"/>
</dbReference>
<evidence type="ECO:0000256" key="4">
    <source>
        <dbReference type="ARBA" id="ARBA00022685"/>
    </source>
</evidence>
<dbReference type="GO" id="GO:0001938">
    <property type="term" value="P:positive regulation of endothelial cell proliferation"/>
    <property type="evidence" value="ECO:0007669"/>
    <property type="project" value="TreeGrafter"/>
</dbReference>
<keyword evidence="4" id="KW-0165">Cleavage on pair of basic residues</keyword>
<evidence type="ECO:0000256" key="5">
    <source>
        <dbReference type="ARBA" id="ARBA00022729"/>
    </source>
</evidence>
<keyword evidence="5" id="KW-0732">Signal</keyword>
<dbReference type="GO" id="GO:0042056">
    <property type="term" value="F:chemoattractant activity"/>
    <property type="evidence" value="ECO:0007669"/>
    <property type="project" value="TreeGrafter"/>
</dbReference>
<dbReference type="GO" id="GO:0038084">
    <property type="term" value="P:vascular endothelial growth factor signaling pathway"/>
    <property type="evidence" value="ECO:0007669"/>
    <property type="project" value="TreeGrafter"/>
</dbReference>
<evidence type="ECO:0000259" key="11">
    <source>
        <dbReference type="PROSITE" id="PS50278"/>
    </source>
</evidence>
<keyword evidence="10" id="KW-1133">Transmembrane helix</keyword>
<dbReference type="GO" id="GO:0048010">
    <property type="term" value="P:vascular endothelial growth factor receptor signaling pathway"/>
    <property type="evidence" value="ECO:0007669"/>
    <property type="project" value="TreeGrafter"/>
</dbReference>
<gene>
    <name evidence="12" type="ORF">AGOR_G00072650</name>
</gene>
<dbReference type="GO" id="GO:0005615">
    <property type="term" value="C:extracellular space"/>
    <property type="evidence" value="ECO:0007669"/>
    <property type="project" value="TreeGrafter"/>
</dbReference>
<evidence type="ECO:0000313" key="12">
    <source>
        <dbReference type="EMBL" id="KAI1898467.1"/>
    </source>
</evidence>
<keyword evidence="3" id="KW-0037">Angiogenesis</keyword>
<dbReference type="GO" id="GO:0060754">
    <property type="term" value="P:positive regulation of mast cell chemotaxis"/>
    <property type="evidence" value="ECO:0007669"/>
    <property type="project" value="TreeGrafter"/>
</dbReference>
<dbReference type="PANTHER" id="PTHR12025:SF3">
    <property type="entry name" value="VASCULAR ENDOTHELIAL GROWTH FACTOR C"/>
    <property type="match status" value="1"/>
</dbReference>